<evidence type="ECO:0000313" key="1">
    <source>
        <dbReference type="EMBL" id="CBW76685.1"/>
    </source>
</evidence>
<dbReference type="Proteomes" id="UP000007437">
    <property type="component" value="Plasmid pBRH01"/>
</dbReference>
<dbReference type="HOGENOM" id="CLU_2192107_0_0_4"/>
<dbReference type="KEGG" id="brh:RBRH_04244"/>
<proteinExistence type="predicted"/>
<accession>E5AUB1</accession>
<evidence type="ECO:0000313" key="2">
    <source>
        <dbReference type="Proteomes" id="UP000007437"/>
    </source>
</evidence>
<organism evidence="1 2">
    <name type="scientific">Mycetohabitans rhizoxinica (strain DSM 19002 / CIP 109453 / HKI 454)</name>
    <name type="common">Paraburkholderia rhizoxinica</name>
    <dbReference type="NCBI Taxonomy" id="882378"/>
    <lineage>
        <taxon>Bacteria</taxon>
        <taxon>Pseudomonadati</taxon>
        <taxon>Pseudomonadota</taxon>
        <taxon>Betaproteobacteria</taxon>
        <taxon>Burkholderiales</taxon>
        <taxon>Burkholderiaceae</taxon>
        <taxon>Mycetohabitans</taxon>
    </lineage>
</organism>
<name>E5AUB1_MYCRK</name>
<dbReference type="EMBL" id="FR687360">
    <property type="protein sequence ID" value="CBW76685.1"/>
    <property type="molecule type" value="Genomic_DNA"/>
</dbReference>
<dbReference type="AlphaFoldDB" id="E5AUB1"/>
<reference evidence="1 2" key="1">
    <citation type="journal article" date="2011" name="J. Bacteriol.">
        <title>Complete genome sequence of Burkholderia rhizoxinica, an endosymbiont of Rhizopus microsporus.</title>
        <authorList>
            <person name="Lackner G."/>
            <person name="Moebius N."/>
            <person name="Partida-Martinez L."/>
            <person name="Hertweck C."/>
        </authorList>
    </citation>
    <scope>NUCLEOTIDE SEQUENCE [LARGE SCALE GENOMIC DNA]</scope>
    <source>
        <strain evidence="2">DSM 19002 / CIP 109453 / HKI 454</strain>
        <plasmid evidence="1 2">pBRH01</plasmid>
    </source>
</reference>
<gene>
    <name evidence="1" type="ordered locus">RBRH_04244</name>
</gene>
<sequence length="108" mass="11978">MSRACLHRSGLPRRSSAPGCRACATKMTVVCIQHDAGIRALASQSRYGYCVCPPCLTRRVEPWRPDWRLKAKGWRAPCGLRGAELPPVLFHFPDDVVFPQSGTTKVGR</sequence>
<protein>
    <submittedName>
        <fullName evidence="1">Uncharacterized protein</fullName>
    </submittedName>
</protein>
<keyword evidence="1" id="KW-0614">Plasmid</keyword>
<geneLocation type="plasmid" evidence="1 2">
    <name>pBRH01</name>
</geneLocation>